<dbReference type="GO" id="GO:0009254">
    <property type="term" value="P:peptidoglycan turnover"/>
    <property type="evidence" value="ECO:0007669"/>
    <property type="project" value="UniProtKB-UniRule"/>
</dbReference>
<keyword evidence="2 3" id="KW-0808">Transferase</keyword>
<dbReference type="EMBL" id="JACICC010000008">
    <property type="protein sequence ID" value="MBB3810819.1"/>
    <property type="molecule type" value="Genomic_DNA"/>
</dbReference>
<dbReference type="InterPro" id="IPR043129">
    <property type="entry name" value="ATPase_NBD"/>
</dbReference>
<dbReference type="Gene3D" id="3.30.420.40">
    <property type="match status" value="2"/>
</dbReference>
<evidence type="ECO:0000256" key="2">
    <source>
        <dbReference type="HAMAP-Rule" id="MF_01270"/>
    </source>
</evidence>
<dbReference type="GO" id="GO:0005524">
    <property type="term" value="F:ATP binding"/>
    <property type="evidence" value="ECO:0007669"/>
    <property type="project" value="UniProtKB-UniRule"/>
</dbReference>
<evidence type="ECO:0000313" key="3">
    <source>
        <dbReference type="EMBL" id="MBB3810819.1"/>
    </source>
</evidence>
<dbReference type="PANTHER" id="PTHR30605:SF0">
    <property type="entry name" value="ANHYDRO-N-ACETYLMURAMIC ACID KINASE"/>
    <property type="match status" value="1"/>
</dbReference>
<comment type="caution">
    <text evidence="3">The sequence shown here is derived from an EMBL/GenBank/DDBJ whole genome shotgun (WGS) entry which is preliminary data.</text>
</comment>
<comment type="pathway">
    <text evidence="2">Cell wall biogenesis; peptidoglycan recycling.</text>
</comment>
<dbReference type="Pfam" id="PF03702">
    <property type="entry name" value="AnmK"/>
    <property type="match status" value="1"/>
</dbReference>
<protein>
    <recommendedName>
        <fullName evidence="2">Anhydro-N-acetylmuramic acid kinase</fullName>
        <ecNumber evidence="2">2.7.1.170</ecNumber>
    </recommendedName>
    <alternativeName>
        <fullName evidence="2">AnhMurNAc kinase</fullName>
    </alternativeName>
</protein>
<keyword evidence="1 2" id="KW-0119">Carbohydrate metabolism</keyword>
<feature type="binding site" evidence="2">
    <location>
        <begin position="3"/>
        <end position="10"/>
    </location>
    <ligand>
        <name>ATP</name>
        <dbReference type="ChEBI" id="CHEBI:30616"/>
    </ligand>
</feature>
<dbReference type="GO" id="GO:0006040">
    <property type="term" value="P:amino sugar metabolic process"/>
    <property type="evidence" value="ECO:0007669"/>
    <property type="project" value="InterPro"/>
</dbReference>
<evidence type="ECO:0000256" key="1">
    <source>
        <dbReference type="ARBA" id="ARBA00023277"/>
    </source>
</evidence>
<dbReference type="UniPathway" id="UPA00544"/>
<dbReference type="Proteomes" id="UP000537592">
    <property type="component" value="Unassembled WGS sequence"/>
</dbReference>
<dbReference type="UniPathway" id="UPA00343"/>
<keyword evidence="2" id="KW-0547">Nucleotide-binding</keyword>
<proteinExistence type="inferred from homology"/>
<comment type="similarity">
    <text evidence="2">Belongs to the anhydro-N-acetylmuramic acid kinase family.</text>
</comment>
<keyword evidence="2" id="KW-0067">ATP-binding</keyword>
<dbReference type="PANTHER" id="PTHR30605">
    <property type="entry name" value="ANHYDRO-N-ACETYLMURAMIC ACID KINASE"/>
    <property type="match status" value="1"/>
</dbReference>
<reference evidence="3 4" key="1">
    <citation type="submission" date="2020-08" db="EMBL/GenBank/DDBJ databases">
        <title>Genomic Encyclopedia of Type Strains, Phase IV (KMG-IV): sequencing the most valuable type-strain genomes for metagenomic binning, comparative biology and taxonomic classification.</title>
        <authorList>
            <person name="Goeker M."/>
        </authorList>
    </citation>
    <scope>NUCLEOTIDE SEQUENCE [LARGE SCALE GENOMIC DNA]</scope>
    <source>
        <strain evidence="3 4">DSM 28760</strain>
    </source>
</reference>
<evidence type="ECO:0000313" key="4">
    <source>
        <dbReference type="Proteomes" id="UP000537592"/>
    </source>
</evidence>
<dbReference type="InterPro" id="IPR005338">
    <property type="entry name" value="Anhydro_N_Ac-Mur_kinase"/>
</dbReference>
<dbReference type="GO" id="GO:0016773">
    <property type="term" value="F:phosphotransferase activity, alcohol group as acceptor"/>
    <property type="evidence" value="ECO:0007669"/>
    <property type="project" value="UniProtKB-UniRule"/>
</dbReference>
<organism evidence="3 4">
    <name type="scientific">Pseudochelatococcus contaminans</name>
    <dbReference type="NCBI Taxonomy" id="1538103"/>
    <lineage>
        <taxon>Bacteria</taxon>
        <taxon>Pseudomonadati</taxon>
        <taxon>Pseudomonadota</taxon>
        <taxon>Alphaproteobacteria</taxon>
        <taxon>Hyphomicrobiales</taxon>
        <taxon>Chelatococcaceae</taxon>
        <taxon>Pseudochelatococcus</taxon>
    </lineage>
</organism>
<dbReference type="GO" id="GO:0016301">
    <property type="term" value="F:kinase activity"/>
    <property type="evidence" value="ECO:0007669"/>
    <property type="project" value="UniProtKB-KW"/>
</dbReference>
<dbReference type="NCBIfam" id="NF007141">
    <property type="entry name" value="PRK09585.1-5"/>
    <property type="match status" value="1"/>
</dbReference>
<comment type="catalytic activity">
    <reaction evidence="2">
        <text>1,6-anhydro-N-acetyl-beta-muramate + ATP + H2O = N-acetyl-D-muramate 6-phosphate + ADP + H(+)</text>
        <dbReference type="Rhea" id="RHEA:24952"/>
        <dbReference type="ChEBI" id="CHEBI:15377"/>
        <dbReference type="ChEBI" id="CHEBI:15378"/>
        <dbReference type="ChEBI" id="CHEBI:30616"/>
        <dbReference type="ChEBI" id="CHEBI:58690"/>
        <dbReference type="ChEBI" id="CHEBI:58722"/>
        <dbReference type="ChEBI" id="CHEBI:456216"/>
        <dbReference type="EC" id="2.7.1.170"/>
    </reaction>
</comment>
<dbReference type="SUPFAM" id="SSF53067">
    <property type="entry name" value="Actin-like ATPase domain"/>
    <property type="match status" value="1"/>
</dbReference>
<keyword evidence="2 3" id="KW-0418">Kinase</keyword>
<name>A0A7W5Z6X6_9HYPH</name>
<comment type="function">
    <text evidence="2">Catalyzes the specific phosphorylation of 1,6-anhydro-N-acetylmuramic acid (anhMurNAc) with the simultaneous cleavage of the 1,6-anhydro ring, generating MurNAc-6-P. Is required for the utilization of anhMurNAc either imported from the medium or derived from its own cell wall murein, and thus plays a role in cell wall recycling.</text>
</comment>
<comment type="pathway">
    <text evidence="2">Amino-sugar metabolism; 1,6-anhydro-N-acetylmuramate degradation.</text>
</comment>
<dbReference type="HAMAP" id="MF_01270">
    <property type="entry name" value="AnhMurNAc_kinase"/>
    <property type="match status" value="1"/>
</dbReference>
<keyword evidence="4" id="KW-1185">Reference proteome</keyword>
<sequence length="360" mass="37584">MSGTSMDGIDLAFVETDGVTVQSLGPAGMHPYDEADRLLLRRAIGAAAGIKSRDERPGPLADAEAMVTHRHIRALEGFLSTCKLKHGGVDVIGFHGQTVLHRPEEGLTVQIGDGQALAAHFGVPVVHDFRANDLAHGGQGAPLVPLFHQALVRKVKAVGPVAVLNLGGVANITYVDTDDSDGLIACDTGPGNALIDDFMLNRTGSPVDRDGDSASRGEVNESVVTLLMQDPFFTRQPPKSLDRNAFNVPDLSGLSVADGAATLTEFSARAVAHVIPLLPHPPKLWVICGGGARNRELVRRIGVNTGARVVIADELGWSADSMEAQAFAYLAVRSLKGLPLSLPGTTGVSEPTTGGVVAGG</sequence>
<gene>
    <name evidence="2" type="primary">anmK</name>
    <name evidence="3" type="ORF">FHS81_002925</name>
</gene>
<accession>A0A7W5Z6X6</accession>
<dbReference type="GO" id="GO:0097175">
    <property type="term" value="P:1,6-anhydro-N-acetyl-beta-muramic acid catabolic process"/>
    <property type="evidence" value="ECO:0007669"/>
    <property type="project" value="UniProtKB-UniRule"/>
</dbReference>
<dbReference type="AlphaFoldDB" id="A0A7W5Z6X6"/>
<dbReference type="EC" id="2.7.1.170" evidence="2"/>